<sequence>MTAFALSAGQRRALDALCRRIAPSAYDGDADARVDLAAAVEERLAAGDAVDAGRVATLLTAFDSALTGVLTAARPRRFSACDAATQDAVLRAWESSGVGLQRTAFQAFRRLILSTYYARDEGAAGIGVHGPLHRRAPALPWEGPLPGVTSDDEPVLRTEAPWDAVARRTAEPTHLPDGVTPGARLAPDTVLRVGVCVVGTGAGGAVVAARLAEAGHDVVLLEEGAWWQPSDFSEREAEMTPRLYADAATRATADLSISILQGRAVGGGTTVNWLVMLRTPEWVLDEWTRDHGADGMRPHEMAPLFAQIERETHTRCVPDDAHSPGNRALLDGARALGWSAQAARINTRGCVRAGTCGLGCRYGARQGAQAVYLPRALRAGARLYTDVRVDRVEVAERGGIAPLKRVHATVVDRDTRAARGRVTIEAPLVVLAGGAVGTPSILLRSALGAAAVGRWLRLHPTTALIGTYDREMYGAAGIPLSSVCDEFQRGDDGYGFWVECPPLYPAIASVALPGFGATHRARMRDFARMGAMIVLVRDGADTGVSNGAVRVDRRGRPVIDYRLGDADLRTMRRGLAATARLHLAAGAREVTALHPREHRIRSAADLSLFETLPCGPNQLTVLSAHVNGTCRFGTDPRRSTCTPDGQVRGVPGLYVADGSVLPTALGVNPQETIMAVATLIASRITARHPTG</sequence>
<proteinExistence type="inferred from homology"/>
<dbReference type="InterPro" id="IPR007867">
    <property type="entry name" value="GMC_OxRtase_C"/>
</dbReference>
<dbReference type="EMBL" id="BRXS01000004">
    <property type="protein sequence ID" value="GLC25979.1"/>
    <property type="molecule type" value="Genomic_DNA"/>
</dbReference>
<organism evidence="7 8">
    <name type="scientific">Roseisolibacter agri</name>
    <dbReference type="NCBI Taxonomy" id="2014610"/>
    <lineage>
        <taxon>Bacteria</taxon>
        <taxon>Pseudomonadati</taxon>
        <taxon>Gemmatimonadota</taxon>
        <taxon>Gemmatimonadia</taxon>
        <taxon>Gemmatimonadales</taxon>
        <taxon>Gemmatimonadaceae</taxon>
        <taxon>Roseisolibacter</taxon>
    </lineage>
</organism>
<dbReference type="AlphaFoldDB" id="A0AA37VEY3"/>
<evidence type="ECO:0008006" key="9">
    <source>
        <dbReference type="Google" id="ProtNLM"/>
    </source>
</evidence>
<dbReference type="Gene3D" id="3.50.50.60">
    <property type="entry name" value="FAD/NAD(P)-binding domain"/>
    <property type="match status" value="2"/>
</dbReference>
<dbReference type="GO" id="GO:0016614">
    <property type="term" value="F:oxidoreductase activity, acting on CH-OH group of donors"/>
    <property type="evidence" value="ECO:0007669"/>
    <property type="project" value="InterPro"/>
</dbReference>
<keyword evidence="4" id="KW-0560">Oxidoreductase</keyword>
<keyword evidence="2" id="KW-0285">Flavoprotein</keyword>
<dbReference type="InterPro" id="IPR000172">
    <property type="entry name" value="GMC_OxRdtase_N"/>
</dbReference>
<evidence type="ECO:0000256" key="4">
    <source>
        <dbReference type="ARBA" id="ARBA00023002"/>
    </source>
</evidence>
<evidence type="ECO:0000256" key="2">
    <source>
        <dbReference type="ARBA" id="ARBA00022630"/>
    </source>
</evidence>
<feature type="domain" description="Glucose-methanol-choline oxidoreductase N-terminal" evidence="5">
    <location>
        <begin position="242"/>
        <end position="460"/>
    </location>
</feature>
<evidence type="ECO:0000256" key="3">
    <source>
        <dbReference type="ARBA" id="ARBA00022827"/>
    </source>
</evidence>
<comment type="similarity">
    <text evidence="1">Belongs to the GMC oxidoreductase family.</text>
</comment>
<gene>
    <name evidence="7" type="ORF">rosag_24920</name>
</gene>
<dbReference type="Pfam" id="PF05199">
    <property type="entry name" value="GMC_oxred_C"/>
    <property type="match status" value="1"/>
</dbReference>
<keyword evidence="3" id="KW-0274">FAD</keyword>
<keyword evidence="8" id="KW-1185">Reference proteome</keyword>
<evidence type="ECO:0000313" key="8">
    <source>
        <dbReference type="Proteomes" id="UP001161325"/>
    </source>
</evidence>
<accession>A0AA37VEY3</accession>
<dbReference type="GO" id="GO:0050660">
    <property type="term" value="F:flavin adenine dinucleotide binding"/>
    <property type="evidence" value="ECO:0007669"/>
    <property type="project" value="InterPro"/>
</dbReference>
<dbReference type="PANTHER" id="PTHR46056:SF12">
    <property type="entry name" value="LONG-CHAIN-ALCOHOL OXIDASE"/>
    <property type="match status" value="1"/>
</dbReference>
<evidence type="ECO:0000256" key="1">
    <source>
        <dbReference type="ARBA" id="ARBA00010790"/>
    </source>
</evidence>
<comment type="caution">
    <text evidence="7">The sequence shown here is derived from an EMBL/GenBank/DDBJ whole genome shotgun (WGS) entry which is preliminary data.</text>
</comment>
<dbReference type="RefSeq" id="WP_284350451.1">
    <property type="nucleotide sequence ID" value="NZ_BRXS01000004.1"/>
</dbReference>
<feature type="domain" description="Glucose-methanol-choline oxidoreductase C-terminal" evidence="6">
    <location>
        <begin position="545"/>
        <end position="677"/>
    </location>
</feature>
<reference evidence="7" key="1">
    <citation type="submission" date="2022-08" db="EMBL/GenBank/DDBJ databases">
        <title>Draft genome sequencing of Roseisolibacter agri AW1220.</title>
        <authorList>
            <person name="Tobiishi Y."/>
            <person name="Tonouchi A."/>
        </authorList>
    </citation>
    <scope>NUCLEOTIDE SEQUENCE</scope>
    <source>
        <strain evidence="7">AW1220</strain>
    </source>
</reference>
<dbReference type="SUPFAM" id="SSF51905">
    <property type="entry name" value="FAD/NAD(P)-binding domain"/>
    <property type="match status" value="1"/>
</dbReference>
<dbReference type="PANTHER" id="PTHR46056">
    <property type="entry name" value="LONG-CHAIN-ALCOHOL OXIDASE"/>
    <property type="match status" value="1"/>
</dbReference>
<protein>
    <recommendedName>
        <fullName evidence="9">Long-chain-alcohol oxidase</fullName>
    </recommendedName>
</protein>
<evidence type="ECO:0000259" key="5">
    <source>
        <dbReference type="Pfam" id="PF00732"/>
    </source>
</evidence>
<dbReference type="InterPro" id="IPR036188">
    <property type="entry name" value="FAD/NAD-bd_sf"/>
</dbReference>
<dbReference type="Pfam" id="PF13618">
    <property type="entry name" value="Gluconate_2-dh3"/>
    <property type="match status" value="1"/>
</dbReference>
<name>A0AA37VEY3_9BACT</name>
<evidence type="ECO:0000313" key="7">
    <source>
        <dbReference type="EMBL" id="GLC25979.1"/>
    </source>
</evidence>
<dbReference type="Proteomes" id="UP001161325">
    <property type="component" value="Unassembled WGS sequence"/>
</dbReference>
<evidence type="ECO:0000259" key="6">
    <source>
        <dbReference type="Pfam" id="PF05199"/>
    </source>
</evidence>
<dbReference type="InterPro" id="IPR027056">
    <property type="entry name" value="Gluconate_2DH_su3"/>
</dbReference>
<dbReference type="Pfam" id="PF00732">
    <property type="entry name" value="GMC_oxred_N"/>
    <property type="match status" value="1"/>
</dbReference>